<gene>
    <name evidence="1" type="ORF">O1611_g8156</name>
</gene>
<organism evidence="1 2">
    <name type="scientific">Lasiodiplodia mahajangana</name>
    <dbReference type="NCBI Taxonomy" id="1108764"/>
    <lineage>
        <taxon>Eukaryota</taxon>
        <taxon>Fungi</taxon>
        <taxon>Dikarya</taxon>
        <taxon>Ascomycota</taxon>
        <taxon>Pezizomycotina</taxon>
        <taxon>Dothideomycetes</taxon>
        <taxon>Dothideomycetes incertae sedis</taxon>
        <taxon>Botryosphaeriales</taxon>
        <taxon>Botryosphaeriaceae</taxon>
        <taxon>Lasiodiplodia</taxon>
    </lineage>
</organism>
<evidence type="ECO:0000313" key="2">
    <source>
        <dbReference type="Proteomes" id="UP001153332"/>
    </source>
</evidence>
<evidence type="ECO:0000313" key="1">
    <source>
        <dbReference type="EMBL" id="KAJ8125484.1"/>
    </source>
</evidence>
<proteinExistence type="predicted"/>
<comment type="caution">
    <text evidence="1">The sequence shown here is derived from an EMBL/GenBank/DDBJ whole genome shotgun (WGS) entry which is preliminary data.</text>
</comment>
<dbReference type="Proteomes" id="UP001153332">
    <property type="component" value="Unassembled WGS sequence"/>
</dbReference>
<dbReference type="EMBL" id="JAPUUL010002337">
    <property type="protein sequence ID" value="KAJ8125484.1"/>
    <property type="molecule type" value="Genomic_DNA"/>
</dbReference>
<sequence length="710" mass="78676">MERTDAEAGRQNAEQPSQAIDLSTQTHSLSPQTLSEQPPLSPKSDSCTPMKRDFESAFPELSPSPVVKRLRSNSAGFSYSGPQDGNVSNNNIAISDNADISCETAQTQPGSYQDIQSTPTTETKTAEADDPTNPNYAERLCDYSRNEISKHIAIIKQFSRGDEIDLRTTDMLVDEIMALTAVSSTMQTEIAGLRWRISFRLGGISISPAGLEPNKTPTVSPLSEPTSSTLKFIDVATSPIVGAESEDMATQTQPAAASRSINDNEIWERELELIRRPQPLLRGPCTIVNVPLRKAVSRLAPTSCGVMASASNNVKDEYNILLQSKPGSGHNNLPVINLSDTEDETEGRHTRSSQLVGGGGFTYGMDGPQFVASDEDEEEGEPRMSISYQGPRHQRQISSNDGIVGDLPDYSDYETYDDTKETSYAEHTNTSIAPTGRHYHFGVVHNPYNQQNKESEASLFVHDDVIGVSGSKNRGRSLASREYATTPHMKRAFGGDRSRSPVYRQPLREASYRKSRDYPHRYMGEDTKEESHLSALTQARHKILDFGGRRERDGSAWLRGGDSYSRKNQRYMREEQEDPSFYGYNTSEASTVNTRRGLRYQDRITDAGEIPGPEAGLRLKLDDYVHDTGINKEIVGLEQGIKHIIHKTFFSAHIIDEEQAWNCGWANDFPKLYKGFPLVENIEFGQPVAAPAYATRLDTGRDATDHGGFV</sequence>
<reference evidence="1" key="1">
    <citation type="submission" date="2022-12" db="EMBL/GenBank/DDBJ databases">
        <title>Genome Sequence of Lasiodiplodia mahajangana.</title>
        <authorList>
            <person name="Buettner E."/>
        </authorList>
    </citation>
    <scope>NUCLEOTIDE SEQUENCE</scope>
    <source>
        <strain evidence="1">VT137</strain>
    </source>
</reference>
<name>A0ACC2JDN0_9PEZI</name>
<protein>
    <submittedName>
        <fullName evidence="1">Uncharacterized protein</fullName>
    </submittedName>
</protein>
<keyword evidence="2" id="KW-1185">Reference proteome</keyword>
<accession>A0ACC2JDN0</accession>